<evidence type="ECO:0000313" key="3">
    <source>
        <dbReference type="EMBL" id="KAJ5224037.1"/>
    </source>
</evidence>
<dbReference type="EMBL" id="JAPQKS010000006">
    <property type="protein sequence ID" value="KAJ5224037.1"/>
    <property type="molecule type" value="Genomic_DNA"/>
</dbReference>
<organism evidence="3 4">
    <name type="scientific">Penicillium chermesinum</name>
    <dbReference type="NCBI Taxonomy" id="63820"/>
    <lineage>
        <taxon>Eukaryota</taxon>
        <taxon>Fungi</taxon>
        <taxon>Dikarya</taxon>
        <taxon>Ascomycota</taxon>
        <taxon>Pezizomycotina</taxon>
        <taxon>Eurotiomycetes</taxon>
        <taxon>Eurotiomycetidae</taxon>
        <taxon>Eurotiales</taxon>
        <taxon>Aspergillaceae</taxon>
        <taxon>Penicillium</taxon>
    </lineage>
</organism>
<gene>
    <name evidence="3" type="ORF">N7468_008579</name>
</gene>
<name>A0A9W9NQ08_9EURO</name>
<dbReference type="GeneID" id="83205178"/>
<proteinExistence type="predicted"/>
<accession>A0A9W9NQ08</accession>
<dbReference type="OrthoDB" id="5431405at2759"/>
<evidence type="ECO:0000313" key="4">
    <source>
        <dbReference type="Proteomes" id="UP001150941"/>
    </source>
</evidence>
<feature type="compositionally biased region" description="Polar residues" evidence="1">
    <location>
        <begin position="232"/>
        <end position="245"/>
    </location>
</feature>
<sequence>MRTFALLSLLNIGVLAHPSGLWWGTDTCYPSPENTDNSCLGPQQSGFDWSQLANGDNWSFEGFKFDGFSARDVCGASGGKCIAAKLSQDDSYAVKVEATQAPFSVQKFHLSTSRDTLLMLNYEMADGSYCHQLASSSPEGVDVVNQQCGGAVSVEFTLPEDSKFGECDLSIHQMDFDCSKGTKPPGHLPPPPSPSPSSAQEVPSVVPENKPSITSDAWTEPDITSGAWIEPSITSKAWNKPSSTPKLPLCGKRWRLP</sequence>
<feature type="chain" id="PRO_5040852938" evidence="2">
    <location>
        <begin position="17"/>
        <end position="257"/>
    </location>
</feature>
<comment type="caution">
    <text evidence="3">The sequence shown here is derived from an EMBL/GenBank/DDBJ whole genome shotgun (WGS) entry which is preliminary data.</text>
</comment>
<reference evidence="3" key="2">
    <citation type="journal article" date="2023" name="IMA Fungus">
        <title>Comparative genomic study of the Penicillium genus elucidates a diverse pangenome and 15 lateral gene transfer events.</title>
        <authorList>
            <person name="Petersen C."/>
            <person name="Sorensen T."/>
            <person name="Nielsen M.R."/>
            <person name="Sondergaard T.E."/>
            <person name="Sorensen J.L."/>
            <person name="Fitzpatrick D.A."/>
            <person name="Frisvad J.C."/>
            <person name="Nielsen K.L."/>
        </authorList>
    </citation>
    <scope>NUCLEOTIDE SEQUENCE</scope>
    <source>
        <strain evidence="3">IBT 19713</strain>
    </source>
</reference>
<feature type="compositionally biased region" description="Pro residues" evidence="1">
    <location>
        <begin position="186"/>
        <end position="195"/>
    </location>
</feature>
<feature type="compositionally biased region" description="Low complexity" evidence="1">
    <location>
        <begin position="196"/>
        <end position="207"/>
    </location>
</feature>
<evidence type="ECO:0000256" key="1">
    <source>
        <dbReference type="SAM" id="MobiDB-lite"/>
    </source>
</evidence>
<dbReference type="AlphaFoldDB" id="A0A9W9NQ08"/>
<evidence type="ECO:0000256" key="2">
    <source>
        <dbReference type="SAM" id="SignalP"/>
    </source>
</evidence>
<feature type="signal peptide" evidence="2">
    <location>
        <begin position="1"/>
        <end position="16"/>
    </location>
</feature>
<reference evidence="3" key="1">
    <citation type="submission" date="2022-11" db="EMBL/GenBank/DDBJ databases">
        <authorList>
            <person name="Petersen C."/>
        </authorList>
    </citation>
    <scope>NUCLEOTIDE SEQUENCE</scope>
    <source>
        <strain evidence="3">IBT 19713</strain>
    </source>
</reference>
<protein>
    <submittedName>
        <fullName evidence="3">Uncharacterized protein</fullName>
    </submittedName>
</protein>
<dbReference type="RefSeq" id="XP_058328220.1">
    <property type="nucleotide sequence ID" value="XM_058477875.1"/>
</dbReference>
<keyword evidence="4" id="KW-1185">Reference proteome</keyword>
<keyword evidence="2" id="KW-0732">Signal</keyword>
<feature type="region of interest" description="Disordered" evidence="1">
    <location>
        <begin position="178"/>
        <end position="257"/>
    </location>
</feature>
<dbReference type="Proteomes" id="UP001150941">
    <property type="component" value="Unassembled WGS sequence"/>
</dbReference>